<feature type="coiled-coil region" evidence="1">
    <location>
        <begin position="31"/>
        <end position="58"/>
    </location>
</feature>
<dbReference type="GO" id="GO:0098887">
    <property type="term" value="P:neurotransmitter receptor transport, endosome to postsynaptic membrane"/>
    <property type="evidence" value="ECO:0007669"/>
    <property type="project" value="TreeGrafter"/>
</dbReference>
<dbReference type="EMBL" id="OC935299">
    <property type="protein sequence ID" value="CAD7660515.1"/>
    <property type="molecule type" value="Genomic_DNA"/>
</dbReference>
<dbReference type="Proteomes" id="UP000728032">
    <property type="component" value="Unassembled WGS sequence"/>
</dbReference>
<feature type="non-terminal residue" evidence="2">
    <location>
        <position position="62"/>
    </location>
</feature>
<protein>
    <submittedName>
        <fullName evidence="2">Uncharacterized protein</fullName>
    </submittedName>
</protein>
<proteinExistence type="predicted"/>
<dbReference type="GO" id="GO:0099158">
    <property type="term" value="P:regulation of recycling endosome localization within postsynapse"/>
    <property type="evidence" value="ECO:0007669"/>
    <property type="project" value="TreeGrafter"/>
</dbReference>
<organism evidence="2">
    <name type="scientific">Oppiella nova</name>
    <dbReference type="NCBI Taxonomy" id="334625"/>
    <lineage>
        <taxon>Eukaryota</taxon>
        <taxon>Metazoa</taxon>
        <taxon>Ecdysozoa</taxon>
        <taxon>Arthropoda</taxon>
        <taxon>Chelicerata</taxon>
        <taxon>Arachnida</taxon>
        <taxon>Acari</taxon>
        <taxon>Acariformes</taxon>
        <taxon>Sarcoptiformes</taxon>
        <taxon>Oribatida</taxon>
        <taxon>Brachypylina</taxon>
        <taxon>Oppioidea</taxon>
        <taxon>Oppiidae</taxon>
        <taxon>Oppiella</taxon>
    </lineage>
</organism>
<dbReference type="OrthoDB" id="5583482at2759"/>
<name>A0A7R9QW12_9ACAR</name>
<sequence>MDSQISDEEFQRLQTHLLELKTDNYALAEEKRRHQQLIHDLTKRVEELEKQLSVAKTVNKIN</sequence>
<dbReference type="GO" id="GO:0098978">
    <property type="term" value="C:glutamatergic synapse"/>
    <property type="evidence" value="ECO:0007669"/>
    <property type="project" value="TreeGrafter"/>
</dbReference>
<dbReference type="GO" id="GO:0098837">
    <property type="term" value="C:postsynaptic recycling endosome"/>
    <property type="evidence" value="ECO:0007669"/>
    <property type="project" value="TreeGrafter"/>
</dbReference>
<reference evidence="2" key="1">
    <citation type="submission" date="2020-11" db="EMBL/GenBank/DDBJ databases">
        <authorList>
            <person name="Tran Van P."/>
        </authorList>
    </citation>
    <scope>NUCLEOTIDE SEQUENCE</scope>
</reference>
<dbReference type="GO" id="GO:0099152">
    <property type="term" value="P:regulation of neurotransmitter receptor transport, endosome to postsynaptic membrane"/>
    <property type="evidence" value="ECO:0007669"/>
    <property type="project" value="TreeGrafter"/>
</dbReference>
<dbReference type="PANTHER" id="PTHR18978:SF1">
    <property type="entry name" value="GRIP1-ASSOCIATED PROTEIN 1"/>
    <property type="match status" value="1"/>
</dbReference>
<dbReference type="GO" id="GO:1905244">
    <property type="term" value="P:regulation of modification of synaptic structure"/>
    <property type="evidence" value="ECO:0007669"/>
    <property type="project" value="TreeGrafter"/>
</dbReference>
<gene>
    <name evidence="2" type="ORF">ONB1V03_LOCUS17082</name>
</gene>
<accession>A0A7R9QW12</accession>
<evidence type="ECO:0000313" key="2">
    <source>
        <dbReference type="EMBL" id="CAD7660515.1"/>
    </source>
</evidence>
<evidence type="ECO:0000256" key="1">
    <source>
        <dbReference type="SAM" id="Coils"/>
    </source>
</evidence>
<evidence type="ECO:0000313" key="3">
    <source>
        <dbReference type="Proteomes" id="UP000728032"/>
    </source>
</evidence>
<dbReference type="InterPro" id="IPR026204">
    <property type="entry name" value="GRIPAP1"/>
</dbReference>
<dbReference type="AlphaFoldDB" id="A0A7R9QW12"/>
<dbReference type="PANTHER" id="PTHR18978">
    <property type="entry name" value="GRIP-1 ASSOCIATED PROTEIN 1"/>
    <property type="match status" value="1"/>
</dbReference>
<dbReference type="GO" id="GO:0098998">
    <property type="term" value="C:extrinsic component of postsynaptic early endosome membrane"/>
    <property type="evidence" value="ECO:0007669"/>
    <property type="project" value="TreeGrafter"/>
</dbReference>
<keyword evidence="1" id="KW-0175">Coiled coil</keyword>
<keyword evidence="3" id="KW-1185">Reference proteome</keyword>
<dbReference type="EMBL" id="CAJPVJ010020474">
    <property type="protein sequence ID" value="CAG2177653.1"/>
    <property type="molecule type" value="Genomic_DNA"/>
</dbReference>